<keyword evidence="1" id="KW-1133">Transmembrane helix</keyword>
<feature type="transmembrane region" description="Helical" evidence="1">
    <location>
        <begin position="73"/>
        <end position="94"/>
    </location>
</feature>
<feature type="transmembrane region" description="Helical" evidence="1">
    <location>
        <begin position="214"/>
        <end position="237"/>
    </location>
</feature>
<feature type="transmembrane region" description="Helical" evidence="1">
    <location>
        <begin position="9"/>
        <end position="29"/>
    </location>
</feature>
<organism evidence="3 4">
    <name type="scientific">Halopenitus persicus</name>
    <dbReference type="NCBI Taxonomy" id="1048396"/>
    <lineage>
        <taxon>Archaea</taxon>
        <taxon>Methanobacteriati</taxon>
        <taxon>Methanobacteriota</taxon>
        <taxon>Stenosarchaea group</taxon>
        <taxon>Halobacteria</taxon>
        <taxon>Halobacteriales</taxon>
        <taxon>Haloferacaceae</taxon>
        <taxon>Halopenitus</taxon>
    </lineage>
</organism>
<evidence type="ECO:0000256" key="1">
    <source>
        <dbReference type="SAM" id="Phobius"/>
    </source>
</evidence>
<dbReference type="PANTHER" id="PTHR35797">
    <property type="entry name" value="PROTEASE-RELATED"/>
    <property type="match status" value="1"/>
</dbReference>
<feature type="transmembrane region" description="Helical" evidence="1">
    <location>
        <begin position="35"/>
        <end position="53"/>
    </location>
</feature>
<feature type="transmembrane region" description="Helical" evidence="1">
    <location>
        <begin position="183"/>
        <end position="207"/>
    </location>
</feature>
<keyword evidence="1" id="KW-0812">Transmembrane</keyword>
<keyword evidence="1" id="KW-0472">Membrane</keyword>
<dbReference type="InterPro" id="IPR042150">
    <property type="entry name" value="MmRce1-like"/>
</dbReference>
<evidence type="ECO:0000259" key="2">
    <source>
        <dbReference type="Pfam" id="PF02517"/>
    </source>
</evidence>
<evidence type="ECO:0000313" key="4">
    <source>
        <dbReference type="Proteomes" id="UP000199079"/>
    </source>
</evidence>
<evidence type="ECO:0000313" key="3">
    <source>
        <dbReference type="EMBL" id="SDY39274.1"/>
    </source>
</evidence>
<dbReference type="EMBL" id="FNPC01000005">
    <property type="protein sequence ID" value="SDY39274.1"/>
    <property type="molecule type" value="Genomic_DNA"/>
</dbReference>
<dbReference type="RefSeq" id="WP_092732532.1">
    <property type="nucleotide sequence ID" value="NZ_FNPC01000005.1"/>
</dbReference>
<protein>
    <submittedName>
        <fullName evidence="3">CAAX protease self-immunity</fullName>
    </submittedName>
</protein>
<name>A0A1H3JJ78_9EURY</name>
<dbReference type="GO" id="GO:0006508">
    <property type="term" value="P:proteolysis"/>
    <property type="evidence" value="ECO:0007669"/>
    <property type="project" value="UniProtKB-KW"/>
</dbReference>
<dbReference type="PANTHER" id="PTHR35797:SF1">
    <property type="entry name" value="PROTEASE"/>
    <property type="match status" value="1"/>
</dbReference>
<gene>
    <name evidence="3" type="ORF">SAMN05216564_1059</name>
</gene>
<dbReference type="OrthoDB" id="28575at2157"/>
<dbReference type="GO" id="GO:0080120">
    <property type="term" value="P:CAAX-box protein maturation"/>
    <property type="evidence" value="ECO:0007669"/>
    <property type="project" value="UniProtKB-ARBA"/>
</dbReference>
<keyword evidence="3" id="KW-0645">Protease</keyword>
<feature type="domain" description="CAAX prenyl protease 2/Lysostaphin resistance protein A-like" evidence="2">
    <location>
        <begin position="130"/>
        <end position="226"/>
    </location>
</feature>
<dbReference type="AlphaFoldDB" id="A0A1H3JJ78"/>
<keyword evidence="3" id="KW-0378">Hydrolase</keyword>
<proteinExistence type="predicted"/>
<dbReference type="GO" id="GO:0004175">
    <property type="term" value="F:endopeptidase activity"/>
    <property type="evidence" value="ECO:0007669"/>
    <property type="project" value="UniProtKB-ARBA"/>
</dbReference>
<sequence>MPSPDRTRLALFVSVLVVFAVALYVVSGITAMSPIALAPAYMFSPMIAGLVVCVRRDIPLSAVGLRIGRVRWLAVAAVVALPLVGLTLLIAVAVPGVGFDPTTNPTPGLELPSGVLGVVATFGLVLGLGATVNAVFAFGEEFGWRGYLLWELAPWGFWKASAAIGALWGVWHAPVIGAGYNYPSFPVIGVVAMTIACLSFSSVYTYLVIRSGSVLAAALLHGVFNGSAGLVIAYAVADDAVLSELVASPVGVAGVIAFGLAAVGIALSGAPPLTREFAHDTATSA</sequence>
<dbReference type="InterPro" id="IPR003675">
    <property type="entry name" value="Rce1/LyrA-like_dom"/>
</dbReference>
<reference evidence="4" key="1">
    <citation type="submission" date="2016-10" db="EMBL/GenBank/DDBJ databases">
        <authorList>
            <person name="Varghese N."/>
            <person name="Submissions S."/>
        </authorList>
    </citation>
    <scope>NUCLEOTIDE SEQUENCE [LARGE SCALE GENOMIC DNA]</scope>
    <source>
        <strain evidence="4">DC30,IBRC 10041,KCTC 4046</strain>
    </source>
</reference>
<dbReference type="Proteomes" id="UP000199079">
    <property type="component" value="Unassembled WGS sequence"/>
</dbReference>
<dbReference type="Pfam" id="PF02517">
    <property type="entry name" value="Rce1-like"/>
    <property type="match status" value="1"/>
</dbReference>
<keyword evidence="4" id="KW-1185">Reference proteome</keyword>
<accession>A0A1H3JJ78</accession>
<feature type="transmembrane region" description="Helical" evidence="1">
    <location>
        <begin position="249"/>
        <end position="267"/>
    </location>
</feature>
<feature type="transmembrane region" description="Helical" evidence="1">
    <location>
        <begin position="148"/>
        <end position="171"/>
    </location>
</feature>
<feature type="transmembrane region" description="Helical" evidence="1">
    <location>
        <begin position="114"/>
        <end position="136"/>
    </location>
</feature>